<sequence>MKRTTLILDSGLDAELRKRAARERRTLTAVVEEALRAGLESPGRARRTRVVLPSYDLGPFLVSPARRDRWPAPARATEGEE</sequence>
<organism evidence="1 2">
    <name type="scientific">Eiseniibacteriota bacterium</name>
    <dbReference type="NCBI Taxonomy" id="2212470"/>
    <lineage>
        <taxon>Bacteria</taxon>
        <taxon>Candidatus Eiseniibacteriota</taxon>
    </lineage>
</organism>
<dbReference type="GO" id="GO:0006355">
    <property type="term" value="P:regulation of DNA-templated transcription"/>
    <property type="evidence" value="ECO:0007669"/>
    <property type="project" value="InterPro"/>
</dbReference>
<reference evidence="1 2" key="1">
    <citation type="submission" date="2020-04" db="EMBL/GenBank/DDBJ databases">
        <title>Metagenomic profiling of ammonia- and methane-oxidizing microorganisms in a Dutch drinking water treatment plant.</title>
        <authorList>
            <person name="Poghosyan L."/>
            <person name="Leucker S."/>
        </authorList>
    </citation>
    <scope>NUCLEOTIDE SEQUENCE [LARGE SCALE GENOMIC DNA]</scope>
    <source>
        <strain evidence="1">S-RSF-IL-03</strain>
    </source>
</reference>
<evidence type="ECO:0008006" key="3">
    <source>
        <dbReference type="Google" id="ProtNLM"/>
    </source>
</evidence>
<dbReference type="InterPro" id="IPR010985">
    <property type="entry name" value="Ribbon_hlx_hlx"/>
</dbReference>
<name>A0A849SJ76_UNCEI</name>
<proteinExistence type="predicted"/>
<dbReference type="SUPFAM" id="SSF47598">
    <property type="entry name" value="Ribbon-helix-helix"/>
    <property type="match status" value="1"/>
</dbReference>
<evidence type="ECO:0000313" key="2">
    <source>
        <dbReference type="Proteomes" id="UP000580839"/>
    </source>
</evidence>
<dbReference type="AlphaFoldDB" id="A0A849SJ76"/>
<accession>A0A849SJ76</accession>
<dbReference type="Proteomes" id="UP000580839">
    <property type="component" value="Unassembled WGS sequence"/>
</dbReference>
<comment type="caution">
    <text evidence="1">The sequence shown here is derived from an EMBL/GenBank/DDBJ whole genome shotgun (WGS) entry which is preliminary data.</text>
</comment>
<evidence type="ECO:0000313" key="1">
    <source>
        <dbReference type="EMBL" id="NOT32917.1"/>
    </source>
</evidence>
<protein>
    <recommendedName>
        <fullName evidence="3">Ribbon-helix-helix protein, CopG family</fullName>
    </recommendedName>
</protein>
<gene>
    <name evidence="1" type="ORF">HOP12_01970</name>
</gene>
<dbReference type="EMBL" id="JABFRW010000020">
    <property type="protein sequence ID" value="NOT32917.1"/>
    <property type="molecule type" value="Genomic_DNA"/>
</dbReference>